<keyword evidence="13" id="KW-0391">Immunity</keyword>
<dbReference type="PANTHER" id="PTHR12436:SF3">
    <property type="entry name" value="GERMINAL-CENTER ASSOCIATED NUCLEAR PROTEIN"/>
    <property type="match status" value="1"/>
</dbReference>
<evidence type="ECO:0000256" key="10">
    <source>
        <dbReference type="ARBA" id="ARBA00022553"/>
    </source>
</evidence>
<dbReference type="GO" id="GO:0005643">
    <property type="term" value="C:nuclear pore"/>
    <property type="evidence" value="ECO:0007669"/>
    <property type="project" value="UniProtKB-SubCell"/>
</dbReference>
<evidence type="ECO:0000256" key="24">
    <source>
        <dbReference type="SAM" id="Coils"/>
    </source>
</evidence>
<dbReference type="GO" id="GO:0015031">
    <property type="term" value="P:protein transport"/>
    <property type="evidence" value="ECO:0007669"/>
    <property type="project" value="UniProtKB-KW"/>
</dbReference>
<keyword evidence="19" id="KW-0539">Nucleus</keyword>
<evidence type="ECO:0000256" key="20">
    <source>
        <dbReference type="ARBA" id="ARBA00023315"/>
    </source>
</evidence>
<keyword evidence="27" id="KW-1185">Reference proteome</keyword>
<evidence type="ECO:0000256" key="8">
    <source>
        <dbReference type="ARBA" id="ARBA00022481"/>
    </source>
</evidence>
<keyword evidence="12" id="KW-0509">mRNA transport</keyword>
<dbReference type="GO" id="GO:0006406">
    <property type="term" value="P:mRNA export from nucleus"/>
    <property type="evidence" value="ECO:0007669"/>
    <property type="project" value="TreeGrafter"/>
</dbReference>
<evidence type="ECO:0000256" key="1">
    <source>
        <dbReference type="ARBA" id="ARBA00004286"/>
    </source>
</evidence>
<evidence type="ECO:0000256" key="19">
    <source>
        <dbReference type="ARBA" id="ARBA00023242"/>
    </source>
</evidence>
<evidence type="ECO:0000256" key="7">
    <source>
        <dbReference type="ARBA" id="ARBA00022454"/>
    </source>
</evidence>
<dbReference type="GO" id="GO:0061733">
    <property type="term" value="F:protein-lysine-acetyltransferase activity"/>
    <property type="evidence" value="ECO:0007669"/>
    <property type="project" value="UniProtKB-EC"/>
</dbReference>
<dbReference type="GO" id="GO:0005654">
    <property type="term" value="C:nucleoplasm"/>
    <property type="evidence" value="ECO:0007669"/>
    <property type="project" value="UniProtKB-SubCell"/>
</dbReference>
<evidence type="ECO:0000256" key="3">
    <source>
        <dbReference type="ARBA" id="ARBA00004567"/>
    </source>
</evidence>
<keyword evidence="14" id="KW-0653">Protein transport</keyword>
<evidence type="ECO:0000256" key="13">
    <source>
        <dbReference type="ARBA" id="ARBA00022859"/>
    </source>
</evidence>
<evidence type="ECO:0000256" key="6">
    <source>
        <dbReference type="ARBA" id="ARBA00022448"/>
    </source>
</evidence>
<keyword evidence="20" id="KW-0012">Acyltransferase</keyword>
<evidence type="ECO:0000256" key="11">
    <source>
        <dbReference type="ARBA" id="ARBA00022679"/>
    </source>
</evidence>
<keyword evidence="17 24" id="KW-0175">Coiled coil</keyword>
<dbReference type="InterPro" id="IPR045107">
    <property type="entry name" value="SAC3/GANP/THP3"/>
</dbReference>
<protein>
    <recommendedName>
        <fullName evidence="23">Germinal-center associated nuclear protein</fullName>
        <ecNumber evidence="5">2.3.1.48</ecNumber>
    </recommendedName>
</protein>
<accession>A0A9P0CVW8</accession>
<dbReference type="GO" id="GO:0005694">
    <property type="term" value="C:chromosome"/>
    <property type="evidence" value="ECO:0007669"/>
    <property type="project" value="UniProtKB-SubCell"/>
</dbReference>
<reference evidence="26" key="1">
    <citation type="submission" date="2022-01" db="EMBL/GenBank/DDBJ databases">
        <authorList>
            <person name="King R."/>
        </authorList>
    </citation>
    <scope>NUCLEOTIDE SEQUENCE</scope>
</reference>
<dbReference type="PANTHER" id="PTHR12436">
    <property type="entry name" value="80 KDA MCM3-ASSOCIATED PROTEIN"/>
    <property type="match status" value="1"/>
</dbReference>
<dbReference type="Proteomes" id="UP001153636">
    <property type="component" value="Chromosome 2"/>
</dbReference>
<evidence type="ECO:0000313" key="26">
    <source>
        <dbReference type="EMBL" id="CAH1107160.1"/>
    </source>
</evidence>
<sequence>MNLESYKIICTDYPSEFILDKNLAKVYFKQFGKLKRVTFKPKLRICTVEYANEEGYLEALSNAGKYKGTTFTVTTSIEKMKTEKKLDKRKETVWVDKDEIEAELEAMSGQAPKEYKHLEGNGSHIRDLKFEKTPKLKRSWKSDMPTKSKQVVKHLKSIPNNRISGEELDLINLVLSQAITIDDKYRILDARDKLIKLKLKKNLTVKSGSTVGICPDMCPEKERLFREIKHQVAWYEQDNDKNMNHNRAVKQYSRSSADQEAPLAHELRPVTVLQMTMGYLLHNIIDLCDTDEVHIGEWYYFLWDRTRGIRKDITQQELCSQGAVELVEQCARFHIHCSARLVAEDPSVFDQKINTENLTKCLQTLKYMYHDLLLKGESCENEAEFRAYIILLNLNDGNFMWEVQQLRPEIQKSREVRFALQVHSAIDKNNYVQFFKLVHLTTYLNACILMRYFVQVRIMALKTLLKCYIPRASKTAYPLVELQSILAFDDIELTSDFLQYYGLNINEECTRVILDKNNFFSPEFPYILDRSTIVEDKRTFSIGRLICGADLPPKSYLIHKVHNSFDNKGYLINKDIVDELDLEKVKLKLLEELNKSKVETIDTGIKELKNTSFTFGQKEKVNQIVFTEKEQITNPFALTTKQSGSIFATKEIAPFETRSIFSSPKFTFQSPAQSHSTSGDQPDFVSKNKDIFPAIPKPIEDKKGGFAFDLIQPIVTTNNTESPKFPITSIVSKLPQIEKDLEKKMRHAEIQKRVEEEKLKLIEQKKVELKTQEEQNKILAAKLEEERRQKEFKKKRQEVLLQKRLEEMRNEEEQLKVKKINNTVKNVLNSLVDQVENKIREEKLYEINEKIQRRKLIKIIAKWRFNVSKNKRKRKAIDCSPIWINKKTLEQSAKELHTSSQKLTLNLMKRYKYGKSLDIGQLLDEQIEIVNIYQLTYSTLKNRTFELLVNKPKNIFWKVLISLPDKSELVNGLNRIQETMDSAFPWKKINEQMLYLEHIKPNALESVIYCVEKQQGYNVKHFDSNGIIFIAKNFNANLQRRIFENLKGFGVYTKIPIVIILQEYNQKDCKLQELIKENIVSNYIILIENVSGVKLLSLVEQGLVFLAKHIERGPYLELDTLKSFMTKYLCSEIWKRANSFAKWNSDYKKCLQNPNIVLSLYNEGLNKLNSIILNGSNKEYAVFPEEFKKYLNSETPDFLPCSYSYFPNFWNSKSYLNKLEDILKTFNLPYWNDVWPPINQNELEISVFKYCSKITKEPEKLFYKAMSIFLRNIDPSINFKNIQYILWTDIVELFGLEKLSNENLNLSGIFNSQTIFKEYFVVYDLNILNKYRFSDWFYIYNPIIKKFLAKELEKNPIKEVKKAKEEDITQNFKLTDDFIASIRNNYLLNKPDKSGMLKELSQLKESIKDLTTAVAIHKKISSTLEVSLSTAIAEK</sequence>
<evidence type="ECO:0000256" key="9">
    <source>
        <dbReference type="ARBA" id="ARBA00022490"/>
    </source>
</evidence>
<dbReference type="Pfam" id="PF03399">
    <property type="entry name" value="SAC3_GANP"/>
    <property type="match status" value="1"/>
</dbReference>
<evidence type="ECO:0000256" key="12">
    <source>
        <dbReference type="ARBA" id="ARBA00022816"/>
    </source>
</evidence>
<dbReference type="GO" id="GO:0002376">
    <property type="term" value="P:immune system process"/>
    <property type="evidence" value="ECO:0007669"/>
    <property type="project" value="UniProtKB-KW"/>
</dbReference>
<keyword evidence="10" id="KW-0597">Phosphoprotein</keyword>
<name>A0A9P0CVW8_9CUCU</name>
<evidence type="ECO:0000313" key="27">
    <source>
        <dbReference type="Proteomes" id="UP001153636"/>
    </source>
</evidence>
<gene>
    <name evidence="26" type="ORF">PSYICH_LOCUS7422</name>
</gene>
<dbReference type="Gene3D" id="1.25.40.990">
    <property type="match status" value="1"/>
</dbReference>
<feature type="coiled-coil region" evidence="24">
    <location>
        <begin position="738"/>
        <end position="821"/>
    </location>
</feature>
<keyword evidence="18" id="KW-0906">Nuclear pore complex</keyword>
<keyword evidence="6" id="KW-0813">Transport</keyword>
<keyword evidence="7" id="KW-0158">Chromosome</keyword>
<dbReference type="FunFam" id="1.25.40.990:FF:000003">
    <property type="entry name" value="germinal-center associated nuclear protein isoform X2"/>
    <property type="match status" value="1"/>
</dbReference>
<dbReference type="GO" id="GO:0005737">
    <property type="term" value="C:cytoplasm"/>
    <property type="evidence" value="ECO:0007669"/>
    <property type="project" value="UniProtKB-SubCell"/>
</dbReference>
<dbReference type="OrthoDB" id="21502at2759"/>
<evidence type="ECO:0000256" key="16">
    <source>
        <dbReference type="ARBA" id="ARBA00023010"/>
    </source>
</evidence>
<evidence type="ECO:0000256" key="18">
    <source>
        <dbReference type="ARBA" id="ARBA00023132"/>
    </source>
</evidence>
<keyword evidence="11" id="KW-0808">Transferase</keyword>
<comment type="similarity">
    <text evidence="21">Belongs to the SAC3 family.</text>
</comment>
<evidence type="ECO:0000256" key="21">
    <source>
        <dbReference type="ARBA" id="ARBA00038443"/>
    </source>
</evidence>
<proteinExistence type="inferred from homology"/>
<evidence type="ECO:0000256" key="4">
    <source>
        <dbReference type="ARBA" id="ARBA00004642"/>
    </source>
</evidence>
<evidence type="ECO:0000256" key="15">
    <source>
        <dbReference type="ARBA" id="ARBA00022990"/>
    </source>
</evidence>
<evidence type="ECO:0000256" key="22">
    <source>
        <dbReference type="ARBA" id="ARBA00055631"/>
    </source>
</evidence>
<evidence type="ECO:0000256" key="14">
    <source>
        <dbReference type="ARBA" id="ARBA00022927"/>
    </source>
</evidence>
<dbReference type="InterPro" id="IPR005062">
    <property type="entry name" value="SAC3/GANP/THP3_conserved"/>
</dbReference>
<keyword evidence="15" id="KW-0007">Acetylation</keyword>
<keyword evidence="8" id="KW-0488">Methylation</keyword>
<evidence type="ECO:0000256" key="2">
    <source>
        <dbReference type="ARBA" id="ARBA00004496"/>
    </source>
</evidence>
<dbReference type="EC" id="2.3.1.48" evidence="5"/>
<comment type="subcellular location">
    <subcellularLocation>
        <location evidence="1">Chromosome</location>
    </subcellularLocation>
    <subcellularLocation>
        <location evidence="2">Cytoplasm</location>
    </subcellularLocation>
    <subcellularLocation>
        <location evidence="3">Nucleus</location>
        <location evidence="3">Nuclear pore complex</location>
    </subcellularLocation>
    <subcellularLocation>
        <location evidence="4">Nucleus</location>
        <location evidence="4">Nucleoplasm</location>
    </subcellularLocation>
</comment>
<feature type="domain" description="SAC3/GANP/THP3 conserved" evidence="25">
    <location>
        <begin position="217"/>
        <end position="506"/>
    </location>
</feature>
<keyword evidence="16" id="KW-0811">Translocation</keyword>
<keyword evidence="9" id="KW-0963">Cytoplasm</keyword>
<evidence type="ECO:0000256" key="17">
    <source>
        <dbReference type="ARBA" id="ARBA00023054"/>
    </source>
</evidence>
<evidence type="ECO:0000256" key="5">
    <source>
        <dbReference type="ARBA" id="ARBA00013184"/>
    </source>
</evidence>
<dbReference type="GO" id="GO:0070390">
    <property type="term" value="C:transcription export complex 2"/>
    <property type="evidence" value="ECO:0007669"/>
    <property type="project" value="TreeGrafter"/>
</dbReference>
<evidence type="ECO:0000259" key="25">
    <source>
        <dbReference type="Pfam" id="PF03399"/>
    </source>
</evidence>
<evidence type="ECO:0000256" key="23">
    <source>
        <dbReference type="ARBA" id="ARBA00069544"/>
    </source>
</evidence>
<comment type="function">
    <text evidence="22">As a component of the TREX-2 complex, involved in the export of mRNAs to the cytoplasm through the nuclear pores. Through the acetylation of histones, affects the assembly of nucleosomes at immunoglobulin variable region genes and promotes the recruitment and positioning of transcription complex to favor DNA cytosine deaminase AICDA/AID targeting, hence promoting somatic hypermutations.</text>
</comment>
<organism evidence="26 27">
    <name type="scientific">Psylliodes chrysocephalus</name>
    <dbReference type="NCBI Taxonomy" id="3402493"/>
    <lineage>
        <taxon>Eukaryota</taxon>
        <taxon>Metazoa</taxon>
        <taxon>Ecdysozoa</taxon>
        <taxon>Arthropoda</taxon>
        <taxon>Hexapoda</taxon>
        <taxon>Insecta</taxon>
        <taxon>Pterygota</taxon>
        <taxon>Neoptera</taxon>
        <taxon>Endopterygota</taxon>
        <taxon>Coleoptera</taxon>
        <taxon>Polyphaga</taxon>
        <taxon>Cucujiformia</taxon>
        <taxon>Chrysomeloidea</taxon>
        <taxon>Chrysomelidae</taxon>
        <taxon>Galerucinae</taxon>
        <taxon>Alticini</taxon>
        <taxon>Psylliodes</taxon>
    </lineage>
</organism>
<dbReference type="EMBL" id="OV651814">
    <property type="protein sequence ID" value="CAH1107160.1"/>
    <property type="molecule type" value="Genomic_DNA"/>
</dbReference>